<feature type="domain" description="Heterokaryon incompatibility" evidence="1">
    <location>
        <begin position="75"/>
        <end position="143"/>
    </location>
</feature>
<dbReference type="InterPro" id="IPR052895">
    <property type="entry name" value="HetReg/Transcr_Mod"/>
</dbReference>
<comment type="caution">
    <text evidence="2">The sequence shown here is derived from an EMBL/GenBank/DDBJ whole genome shotgun (WGS) entry which is preliminary data.</text>
</comment>
<evidence type="ECO:0000313" key="2">
    <source>
        <dbReference type="EMBL" id="KAK5634682.1"/>
    </source>
</evidence>
<dbReference type="InterPro" id="IPR010730">
    <property type="entry name" value="HET"/>
</dbReference>
<dbReference type="Proteomes" id="UP001305414">
    <property type="component" value="Unassembled WGS sequence"/>
</dbReference>
<organism evidence="2 3">
    <name type="scientific">Xylaria bambusicola</name>
    <dbReference type="NCBI Taxonomy" id="326684"/>
    <lineage>
        <taxon>Eukaryota</taxon>
        <taxon>Fungi</taxon>
        <taxon>Dikarya</taxon>
        <taxon>Ascomycota</taxon>
        <taxon>Pezizomycotina</taxon>
        <taxon>Sordariomycetes</taxon>
        <taxon>Xylariomycetidae</taxon>
        <taxon>Xylariales</taxon>
        <taxon>Xylariaceae</taxon>
        <taxon>Xylaria</taxon>
    </lineage>
</organism>
<name>A0AAN7Z8H1_9PEZI</name>
<gene>
    <name evidence="2" type="ORF">RRF57_010395</name>
</gene>
<accession>A0AAN7Z8H1</accession>
<dbReference type="AlphaFoldDB" id="A0AAN7Z8H1"/>
<dbReference type="Pfam" id="PF06985">
    <property type="entry name" value="HET"/>
    <property type="match status" value="1"/>
</dbReference>
<dbReference type="PANTHER" id="PTHR24148">
    <property type="entry name" value="ANKYRIN REPEAT DOMAIN-CONTAINING PROTEIN 39 HOMOLOG-RELATED"/>
    <property type="match status" value="1"/>
</dbReference>
<evidence type="ECO:0000259" key="1">
    <source>
        <dbReference type="Pfam" id="PF06985"/>
    </source>
</evidence>
<reference evidence="2 3" key="1">
    <citation type="submission" date="2023-10" db="EMBL/GenBank/DDBJ databases">
        <title>Draft genome sequence of Xylaria bambusicola isolate GMP-LS, the root and basal stem rot pathogen of sugarcane in Indonesia.</title>
        <authorList>
            <person name="Selvaraj P."/>
            <person name="Muralishankar V."/>
            <person name="Muruganantham S."/>
            <person name="Sp S."/>
            <person name="Haryani S."/>
            <person name="Lau K.J.X."/>
            <person name="Naqvi N.I."/>
        </authorList>
    </citation>
    <scope>NUCLEOTIDE SEQUENCE [LARGE SCALE GENOMIC DNA]</scope>
    <source>
        <strain evidence="2">GMP-LS</strain>
    </source>
</reference>
<keyword evidence="3" id="KW-1185">Reference proteome</keyword>
<dbReference type="PANTHER" id="PTHR24148:SF73">
    <property type="entry name" value="HET DOMAIN PROTEIN (AFU_ORTHOLOGUE AFUA_8G01020)"/>
    <property type="match status" value="1"/>
</dbReference>
<protein>
    <recommendedName>
        <fullName evidence="1">Heterokaryon incompatibility domain-containing protein</fullName>
    </recommendedName>
</protein>
<sequence>MELHDDPCPRLKSITCDGSGEHMQGHASNTPAATLLYPLILGSSGIRLISLLPGSFEQDIHCEIAVYDLSSRPDYKAAPYTWADEAGNVDPCRTLLVSGQSLRITRNCENALRRIRNPRDVRVIWIDAVCINQDDVDERGHQV</sequence>
<proteinExistence type="predicted"/>
<dbReference type="EMBL" id="JAWHQM010000043">
    <property type="protein sequence ID" value="KAK5634682.1"/>
    <property type="molecule type" value="Genomic_DNA"/>
</dbReference>
<evidence type="ECO:0000313" key="3">
    <source>
        <dbReference type="Proteomes" id="UP001305414"/>
    </source>
</evidence>